<evidence type="ECO:0000256" key="1">
    <source>
        <dbReference type="SAM" id="MobiDB-lite"/>
    </source>
</evidence>
<gene>
    <name evidence="2" type="ORF">L9F63_002726</name>
</gene>
<keyword evidence="3" id="KW-1185">Reference proteome</keyword>
<name>A0AAD7ZRY7_DIPPU</name>
<reference evidence="2" key="2">
    <citation type="submission" date="2023-05" db="EMBL/GenBank/DDBJ databases">
        <authorList>
            <person name="Fouks B."/>
        </authorList>
    </citation>
    <scope>NUCLEOTIDE SEQUENCE</scope>
    <source>
        <strain evidence="2">Stay&amp;Tobe</strain>
        <tissue evidence="2">Testes</tissue>
    </source>
</reference>
<dbReference type="Proteomes" id="UP001233999">
    <property type="component" value="Unassembled WGS sequence"/>
</dbReference>
<dbReference type="AlphaFoldDB" id="A0AAD7ZRY7"/>
<comment type="caution">
    <text evidence="2">The sequence shown here is derived from an EMBL/GenBank/DDBJ whole genome shotgun (WGS) entry which is preliminary data.</text>
</comment>
<protein>
    <submittedName>
        <fullName evidence="2">Uncharacterized protein</fullName>
    </submittedName>
</protein>
<evidence type="ECO:0000313" key="2">
    <source>
        <dbReference type="EMBL" id="KAJ9585487.1"/>
    </source>
</evidence>
<feature type="region of interest" description="Disordered" evidence="1">
    <location>
        <begin position="79"/>
        <end position="136"/>
    </location>
</feature>
<dbReference type="EMBL" id="JASPKZ010007267">
    <property type="protein sequence ID" value="KAJ9585487.1"/>
    <property type="molecule type" value="Genomic_DNA"/>
</dbReference>
<accession>A0AAD7ZRY7</accession>
<evidence type="ECO:0000313" key="3">
    <source>
        <dbReference type="Proteomes" id="UP001233999"/>
    </source>
</evidence>
<organism evidence="2 3">
    <name type="scientific">Diploptera punctata</name>
    <name type="common">Pacific beetle cockroach</name>
    <dbReference type="NCBI Taxonomy" id="6984"/>
    <lineage>
        <taxon>Eukaryota</taxon>
        <taxon>Metazoa</taxon>
        <taxon>Ecdysozoa</taxon>
        <taxon>Arthropoda</taxon>
        <taxon>Hexapoda</taxon>
        <taxon>Insecta</taxon>
        <taxon>Pterygota</taxon>
        <taxon>Neoptera</taxon>
        <taxon>Polyneoptera</taxon>
        <taxon>Dictyoptera</taxon>
        <taxon>Blattodea</taxon>
        <taxon>Blaberoidea</taxon>
        <taxon>Blaberidae</taxon>
        <taxon>Diplopterinae</taxon>
        <taxon>Diploptera</taxon>
    </lineage>
</organism>
<feature type="compositionally biased region" description="Polar residues" evidence="1">
    <location>
        <begin position="103"/>
        <end position="118"/>
    </location>
</feature>
<sequence length="136" mass="14916">MSAVSLTAWRVFWRNDIWNIDETGIGIVQKPCKIIAQKGENRVGGMTSAERGTNVTMVFGVDAIDEDFLCSSVTDRPLELSGPGEISESQFEIRTPRSDEETQITTPARGNVASTSDVVMTPDDLRPLSKAGKRKK</sequence>
<reference evidence="2" key="1">
    <citation type="journal article" date="2023" name="IScience">
        <title>Live-bearing cockroach genome reveals convergent evolutionary mechanisms linked to viviparity in insects and beyond.</title>
        <authorList>
            <person name="Fouks B."/>
            <person name="Harrison M.C."/>
            <person name="Mikhailova A.A."/>
            <person name="Marchal E."/>
            <person name="English S."/>
            <person name="Carruthers M."/>
            <person name="Jennings E.C."/>
            <person name="Chiamaka E.L."/>
            <person name="Frigard R.A."/>
            <person name="Pippel M."/>
            <person name="Attardo G.M."/>
            <person name="Benoit J.B."/>
            <person name="Bornberg-Bauer E."/>
            <person name="Tobe S.S."/>
        </authorList>
    </citation>
    <scope>NUCLEOTIDE SEQUENCE</scope>
    <source>
        <strain evidence="2">Stay&amp;Tobe</strain>
    </source>
</reference>
<proteinExistence type="predicted"/>